<accession>A0A5C5YFK4</accession>
<dbReference type="Pfam" id="PF00756">
    <property type="entry name" value="Esterase"/>
    <property type="match status" value="1"/>
</dbReference>
<sequence precursor="true">MVDTARTRRRWWPAALCLGALMLFPGTTPAQQADAPAGVEQSVAATASNDAAGNGAQAAEGDQDSAQPPATGRPNTQPAAAPLEIVLRDYLVLPLVGEYQRTIVTRDPIDAAIVSGKWQAPVAGDKVTGDDGKPYQWKRQQAAADGVLATNVVPGGYAFVSVEVDYPRIMILEAQRHAAVCVNGEWLAGDRHGQGWLRLPVRLKQGPNEFLFHIAQPGMKARLVAPAMPAYFIAEDATLPDVVTGDDSELWAAAPVVNATSEPLAGAELLISIDGGEAIASPLATVPPLSAYKAPLRLPAPVSGEGQQHKLTLSLRMPNTDATPTATMALAKVGPQDARRCTFVSKIDGGVQSYTLLPATQSDDPSADQTEPPGIILALHSEGVDHRAFADNYLAKPWAHIVAPSNRGEYGFDWEDWGAVDAMEALADAQARLPHDPRRVYCTGHSMGGHGAWRLGVIYPDRFAAIGPSAGWLSLWSYGGGMPTYDDPNHVQQMLLRAASTSDTLSQISNLSTQGVYVLHGDRDAHVGVAQSRFMRSRLGEFHTDFSYFERKGAGNWWGSACCDWPQMMEFFRERSLPQPGDTRQIEFATPNLGLTAECHWARVETQLQQGQTSRLTLGMLKRSRAFIGTTENVRRLSLDASVLGGDQPVRIKLDGGRAFSANPSSKGRVWLSRDEDGRWSQIARPPVGGKSPARHGGFKSVFNNNAVLVYSTGGSEEENAWSLAKARFDAQSFWLRGNGALQVMADKEFDANRQRNRNVVLYGNADTNLAWPALLSTSPVQVRGGRVRVANQGQERPEDDPGLAALFVRPRPRSETATVGVVAGVDLAGMRLTNRIRYFHSGVGLPDLTLLGPESPAEGDYGVRAVGYFGHDWGVESGDIAWRDTAL</sequence>
<evidence type="ECO:0000256" key="3">
    <source>
        <dbReference type="SAM" id="SignalP"/>
    </source>
</evidence>
<feature type="chain" id="PRO_5022853176" evidence="3">
    <location>
        <begin position="31"/>
        <end position="888"/>
    </location>
</feature>
<dbReference type="InterPro" id="IPR000801">
    <property type="entry name" value="Esterase-like"/>
</dbReference>
<evidence type="ECO:0000256" key="1">
    <source>
        <dbReference type="ARBA" id="ARBA00022729"/>
    </source>
</evidence>
<dbReference type="InterPro" id="IPR050955">
    <property type="entry name" value="Plant_Biomass_Hydrol_Est"/>
</dbReference>
<keyword evidence="4" id="KW-0378">Hydrolase</keyword>
<organism evidence="4 5">
    <name type="scientific">Posidoniimonas polymericola</name>
    <dbReference type="NCBI Taxonomy" id="2528002"/>
    <lineage>
        <taxon>Bacteria</taxon>
        <taxon>Pseudomonadati</taxon>
        <taxon>Planctomycetota</taxon>
        <taxon>Planctomycetia</taxon>
        <taxon>Pirellulales</taxon>
        <taxon>Lacipirellulaceae</taxon>
        <taxon>Posidoniimonas</taxon>
    </lineage>
</organism>
<gene>
    <name evidence="4" type="ORF">Pla123a_33290</name>
</gene>
<dbReference type="InterPro" id="IPR029058">
    <property type="entry name" value="AB_hydrolase_fold"/>
</dbReference>
<protein>
    <submittedName>
        <fullName evidence="4">Alpha/beta hydrolase family protein</fullName>
    </submittedName>
</protein>
<dbReference type="GO" id="GO:0016787">
    <property type="term" value="F:hydrolase activity"/>
    <property type="evidence" value="ECO:0007669"/>
    <property type="project" value="UniProtKB-KW"/>
</dbReference>
<evidence type="ECO:0000313" key="4">
    <source>
        <dbReference type="EMBL" id="TWT74506.1"/>
    </source>
</evidence>
<feature type="region of interest" description="Disordered" evidence="2">
    <location>
        <begin position="50"/>
        <end position="79"/>
    </location>
</feature>
<dbReference type="PANTHER" id="PTHR43037:SF4">
    <property type="entry name" value="PEPTIDASE S9 PROLYL OLIGOPEPTIDASE CATALYTIC DOMAIN-CONTAINING PROTEIN"/>
    <property type="match status" value="1"/>
</dbReference>
<feature type="compositionally biased region" description="Polar residues" evidence="2">
    <location>
        <begin position="64"/>
        <end position="78"/>
    </location>
</feature>
<reference evidence="4 5" key="1">
    <citation type="submission" date="2019-02" db="EMBL/GenBank/DDBJ databases">
        <title>Deep-cultivation of Planctomycetes and their phenomic and genomic characterization uncovers novel biology.</title>
        <authorList>
            <person name="Wiegand S."/>
            <person name="Jogler M."/>
            <person name="Boedeker C."/>
            <person name="Pinto D."/>
            <person name="Vollmers J."/>
            <person name="Rivas-Marin E."/>
            <person name="Kohn T."/>
            <person name="Peeters S.H."/>
            <person name="Heuer A."/>
            <person name="Rast P."/>
            <person name="Oberbeckmann S."/>
            <person name="Bunk B."/>
            <person name="Jeske O."/>
            <person name="Meyerdierks A."/>
            <person name="Storesund J.E."/>
            <person name="Kallscheuer N."/>
            <person name="Luecker S."/>
            <person name="Lage O.M."/>
            <person name="Pohl T."/>
            <person name="Merkel B.J."/>
            <person name="Hornburger P."/>
            <person name="Mueller R.-W."/>
            <person name="Bruemmer F."/>
            <person name="Labrenz M."/>
            <person name="Spormann A.M."/>
            <person name="Op Den Camp H."/>
            <person name="Overmann J."/>
            <person name="Amann R."/>
            <person name="Jetten M.S.M."/>
            <person name="Mascher T."/>
            <person name="Medema M.H."/>
            <person name="Devos D.P."/>
            <person name="Kaster A.-K."/>
            <person name="Ovreas L."/>
            <person name="Rohde M."/>
            <person name="Galperin M.Y."/>
            <person name="Jogler C."/>
        </authorList>
    </citation>
    <scope>NUCLEOTIDE SEQUENCE [LARGE SCALE GENOMIC DNA]</scope>
    <source>
        <strain evidence="4 5">Pla123a</strain>
    </source>
</reference>
<dbReference type="Proteomes" id="UP000318478">
    <property type="component" value="Unassembled WGS sequence"/>
</dbReference>
<proteinExistence type="predicted"/>
<evidence type="ECO:0000313" key="5">
    <source>
        <dbReference type="Proteomes" id="UP000318478"/>
    </source>
</evidence>
<name>A0A5C5YFK4_9BACT</name>
<evidence type="ECO:0000256" key="2">
    <source>
        <dbReference type="SAM" id="MobiDB-lite"/>
    </source>
</evidence>
<dbReference type="AlphaFoldDB" id="A0A5C5YFK4"/>
<feature type="signal peptide" evidence="3">
    <location>
        <begin position="1"/>
        <end position="30"/>
    </location>
</feature>
<keyword evidence="5" id="KW-1185">Reference proteome</keyword>
<dbReference type="EMBL" id="SJPO01000008">
    <property type="protein sequence ID" value="TWT74506.1"/>
    <property type="molecule type" value="Genomic_DNA"/>
</dbReference>
<dbReference type="SUPFAM" id="SSF53474">
    <property type="entry name" value="alpha/beta-Hydrolases"/>
    <property type="match status" value="1"/>
</dbReference>
<dbReference type="Gene3D" id="3.40.50.1820">
    <property type="entry name" value="alpha/beta hydrolase"/>
    <property type="match status" value="1"/>
</dbReference>
<dbReference type="PANTHER" id="PTHR43037">
    <property type="entry name" value="UNNAMED PRODUCT-RELATED"/>
    <property type="match status" value="1"/>
</dbReference>
<comment type="caution">
    <text evidence="4">The sequence shown here is derived from an EMBL/GenBank/DDBJ whole genome shotgun (WGS) entry which is preliminary data.</text>
</comment>
<keyword evidence="1 3" id="KW-0732">Signal</keyword>